<dbReference type="HAMAP" id="MF_00109">
    <property type="entry name" value="Shikimate_kinase"/>
    <property type="match status" value="1"/>
</dbReference>
<dbReference type="InterPro" id="IPR056179">
    <property type="entry name" value="DHQS_C"/>
</dbReference>
<dbReference type="CDD" id="cd08195">
    <property type="entry name" value="DHQS"/>
    <property type="match status" value="1"/>
</dbReference>
<keyword evidence="6 9" id="KW-0418">Kinase</keyword>
<dbReference type="STRING" id="1032480.MLP_29230"/>
<dbReference type="Gene3D" id="1.20.1090.10">
    <property type="entry name" value="Dehydroquinate synthase-like - alpha domain"/>
    <property type="match status" value="1"/>
</dbReference>
<dbReference type="Pfam" id="PF24621">
    <property type="entry name" value="DHQS_C"/>
    <property type="match status" value="1"/>
</dbReference>
<dbReference type="UniPathway" id="UPA00053">
    <property type="reaction ID" value="UER00088"/>
</dbReference>
<dbReference type="InterPro" id="IPR000623">
    <property type="entry name" value="Shikimate_kinase/TSH1"/>
</dbReference>
<dbReference type="InterPro" id="IPR050071">
    <property type="entry name" value="Dehydroquinate_synthase"/>
</dbReference>
<evidence type="ECO:0000256" key="4">
    <source>
        <dbReference type="ARBA" id="ARBA00022723"/>
    </source>
</evidence>
<dbReference type="InterPro" id="IPR031322">
    <property type="entry name" value="Shikimate/glucono_kinase"/>
</dbReference>
<dbReference type="OrthoDB" id="9800332at2"/>
<feature type="binding site" evidence="6">
    <location>
        <position position="31"/>
    </location>
    <ligand>
        <name>substrate</name>
    </ligand>
</feature>
<evidence type="ECO:0000313" key="10">
    <source>
        <dbReference type="Proteomes" id="UP000007947"/>
    </source>
</evidence>
<dbReference type="RefSeq" id="WP_013863806.1">
    <property type="nucleotide sequence ID" value="NC_015635.1"/>
</dbReference>
<dbReference type="AlphaFoldDB" id="F5XJN7"/>
<evidence type="ECO:0000256" key="2">
    <source>
        <dbReference type="ARBA" id="ARBA00001941"/>
    </source>
</evidence>
<dbReference type="GO" id="GO:0004765">
    <property type="term" value="F:shikimate kinase activity"/>
    <property type="evidence" value="ECO:0007669"/>
    <property type="project" value="UniProtKB-UniRule"/>
</dbReference>
<comment type="pathway">
    <text evidence="6">Metabolic intermediate biosynthesis; chorismate biosynthesis; chorismate from D-erythrose 4-phosphate and phosphoenolpyruvate: step 5/7.</text>
</comment>
<keyword evidence="9" id="KW-0456">Lyase</keyword>
<keyword evidence="6" id="KW-0028">Amino-acid biosynthesis</keyword>
<dbReference type="SUPFAM" id="SSF56796">
    <property type="entry name" value="Dehydroquinate synthase-like"/>
    <property type="match status" value="1"/>
</dbReference>
<comment type="cofactor">
    <cofactor evidence="6">
        <name>Mg(2+)</name>
        <dbReference type="ChEBI" id="CHEBI:18420"/>
    </cofactor>
    <text evidence="6">Binds 1 Mg(2+) ion per subunit.</text>
</comment>
<evidence type="ECO:0000256" key="6">
    <source>
        <dbReference type="HAMAP-Rule" id="MF_00109"/>
    </source>
</evidence>
<dbReference type="KEGG" id="mph:MLP_29230"/>
<dbReference type="EMBL" id="AP012204">
    <property type="protein sequence ID" value="BAK35937.1"/>
    <property type="molecule type" value="Genomic_DNA"/>
</dbReference>
<evidence type="ECO:0000256" key="3">
    <source>
        <dbReference type="ARBA" id="ARBA00022490"/>
    </source>
</evidence>
<comment type="subcellular location">
    <subcellularLocation>
        <location evidence="6">Cytoplasm</location>
    </subcellularLocation>
</comment>
<evidence type="ECO:0000259" key="8">
    <source>
        <dbReference type="Pfam" id="PF24621"/>
    </source>
</evidence>
<dbReference type="GO" id="GO:0005737">
    <property type="term" value="C:cytoplasm"/>
    <property type="evidence" value="ECO:0007669"/>
    <property type="project" value="UniProtKB-SubCell"/>
</dbReference>
<dbReference type="InterPro" id="IPR030960">
    <property type="entry name" value="DHQS/DOIS_N"/>
</dbReference>
<keyword evidence="6" id="KW-0067">ATP-binding</keyword>
<keyword evidence="3 6" id="KW-0963">Cytoplasm</keyword>
<feature type="binding site" evidence="6">
    <location>
        <position position="55"/>
    </location>
    <ligand>
        <name>substrate</name>
    </ligand>
</feature>
<dbReference type="GO" id="GO:0005524">
    <property type="term" value="F:ATP binding"/>
    <property type="evidence" value="ECO:0007669"/>
    <property type="project" value="UniProtKB-UniRule"/>
</dbReference>
<keyword evidence="6" id="KW-0460">Magnesium</keyword>
<dbReference type="PANTHER" id="PTHR43622">
    <property type="entry name" value="3-DEHYDROQUINATE SYNTHASE"/>
    <property type="match status" value="1"/>
</dbReference>
<dbReference type="InterPro" id="IPR027417">
    <property type="entry name" value="P-loop_NTPase"/>
</dbReference>
<comment type="cofactor">
    <cofactor evidence="2">
        <name>Co(2+)</name>
        <dbReference type="ChEBI" id="CHEBI:48828"/>
    </cofactor>
</comment>
<comment type="cofactor">
    <cofactor evidence="1">
        <name>NAD(+)</name>
        <dbReference type="ChEBI" id="CHEBI:57540"/>
    </cofactor>
</comment>
<keyword evidence="6 9" id="KW-0808">Transferase</keyword>
<keyword evidence="10" id="KW-1185">Reference proteome</keyword>
<evidence type="ECO:0000313" key="9">
    <source>
        <dbReference type="EMBL" id="BAK35937.1"/>
    </source>
</evidence>
<keyword evidence="6" id="KW-0057">Aromatic amino acid biosynthesis</keyword>
<comment type="function">
    <text evidence="6">Catalyzes the specific phosphorylation of the 3-hydroxyl group of shikimic acid using ATP as a cosubstrate.</text>
</comment>
<keyword evidence="5" id="KW-0520">NAD</keyword>
<feature type="binding site" evidence="6">
    <location>
        <position position="13"/>
    </location>
    <ligand>
        <name>Mg(2+)</name>
        <dbReference type="ChEBI" id="CHEBI:18420"/>
    </ligand>
</feature>
<dbReference type="CDD" id="cd00464">
    <property type="entry name" value="SK"/>
    <property type="match status" value="1"/>
</dbReference>
<protein>
    <recommendedName>
        <fullName evidence="6">Shikimate kinase</fullName>
        <shortName evidence="6">SK</shortName>
        <ecNumber evidence="6">2.7.1.71</ecNumber>
    </recommendedName>
</protein>
<dbReference type="GO" id="GO:0009423">
    <property type="term" value="P:chorismate biosynthetic process"/>
    <property type="evidence" value="ECO:0007669"/>
    <property type="project" value="UniProtKB-UniRule"/>
</dbReference>
<dbReference type="Pfam" id="PF01761">
    <property type="entry name" value="DHQ_synthase"/>
    <property type="match status" value="1"/>
</dbReference>
<keyword evidence="6" id="KW-0547">Nucleotide-binding</keyword>
<dbReference type="HOGENOM" id="CLU_001201_5_1_11"/>
<feature type="binding site" evidence="6">
    <location>
        <position position="129"/>
    </location>
    <ligand>
        <name>substrate</name>
    </ligand>
</feature>
<feature type="domain" description="3-dehydroquinate synthase N-terminal" evidence="7">
    <location>
        <begin position="244"/>
        <end position="339"/>
    </location>
</feature>
<feature type="domain" description="3-dehydroquinate synthase C-terminal" evidence="8">
    <location>
        <begin position="351"/>
        <end position="488"/>
    </location>
</feature>
<dbReference type="PRINTS" id="PR01100">
    <property type="entry name" value="SHIKIMTKNASE"/>
</dbReference>
<reference evidence="9 10" key="1">
    <citation type="submission" date="2011-05" db="EMBL/GenBank/DDBJ databases">
        <title>Whole genome sequence of Microlunatus phosphovorus NM-1.</title>
        <authorList>
            <person name="Hosoyama A."/>
            <person name="Sasaki K."/>
            <person name="Harada T."/>
            <person name="Igarashi R."/>
            <person name="Kawakoshi A."/>
            <person name="Sasagawa M."/>
            <person name="Fukada J."/>
            <person name="Nakamura S."/>
            <person name="Katano Y."/>
            <person name="Hanada S."/>
            <person name="Kamagata Y."/>
            <person name="Nakamura N."/>
            <person name="Yamazaki S."/>
            <person name="Fujita N."/>
        </authorList>
    </citation>
    <scope>NUCLEOTIDE SEQUENCE [LARGE SCALE GENOMIC DNA]</scope>
    <source>
        <strain evidence="10">ATCC 700054 / DSM 10555 / JCM 9379 / NBRC 101784 / NCIMB 13414 / VKM Ac-1990 / NM-1</strain>
    </source>
</reference>
<dbReference type="eggNOG" id="COG0703">
    <property type="taxonomic scope" value="Bacteria"/>
</dbReference>
<feature type="binding site" evidence="6">
    <location>
        <position position="146"/>
    </location>
    <ligand>
        <name>ATP</name>
        <dbReference type="ChEBI" id="CHEBI:30616"/>
    </ligand>
</feature>
<accession>F5XJN7</accession>
<proteinExistence type="inferred from homology"/>
<dbReference type="PANTHER" id="PTHR43622:SF1">
    <property type="entry name" value="3-DEHYDROQUINATE SYNTHASE"/>
    <property type="match status" value="1"/>
</dbReference>
<dbReference type="EC" id="2.7.1.71" evidence="6"/>
<keyword evidence="4 6" id="KW-0479">Metal-binding</keyword>
<dbReference type="GO" id="GO:0000287">
    <property type="term" value="F:magnesium ion binding"/>
    <property type="evidence" value="ECO:0007669"/>
    <property type="project" value="UniProtKB-UniRule"/>
</dbReference>
<dbReference type="Proteomes" id="UP000007947">
    <property type="component" value="Chromosome"/>
</dbReference>
<comment type="similarity">
    <text evidence="6">Belongs to the shikimate kinase family.</text>
</comment>
<gene>
    <name evidence="6 9" type="primary">aroK</name>
    <name evidence="9" type="synonym">aroB</name>
    <name evidence="9" type="ordered locus">MLP_29230</name>
</gene>
<comment type="catalytic activity">
    <reaction evidence="6">
        <text>shikimate + ATP = 3-phosphoshikimate + ADP + H(+)</text>
        <dbReference type="Rhea" id="RHEA:13121"/>
        <dbReference type="ChEBI" id="CHEBI:15378"/>
        <dbReference type="ChEBI" id="CHEBI:30616"/>
        <dbReference type="ChEBI" id="CHEBI:36208"/>
        <dbReference type="ChEBI" id="CHEBI:145989"/>
        <dbReference type="ChEBI" id="CHEBI:456216"/>
        <dbReference type="EC" id="2.7.1.71"/>
    </reaction>
</comment>
<dbReference type="Gene3D" id="3.40.50.300">
    <property type="entry name" value="P-loop containing nucleotide triphosphate hydrolases"/>
    <property type="match status" value="1"/>
</dbReference>
<dbReference type="eggNOG" id="COG0337">
    <property type="taxonomic scope" value="Bacteria"/>
</dbReference>
<feature type="binding site" evidence="6">
    <location>
        <position position="77"/>
    </location>
    <ligand>
        <name>substrate</name>
    </ligand>
</feature>
<feature type="binding site" evidence="6">
    <location>
        <position position="114"/>
    </location>
    <ligand>
        <name>ATP</name>
        <dbReference type="ChEBI" id="CHEBI:30616"/>
    </ligand>
</feature>
<sequence>MIVLIGFMGAGKTTIGRLLAERLGLPFVDSDLVIEHEQRRTVPELFAEVGETGFRQVEEQTIADLLDGPACVLSLGGGACGSTTTRELLRGHTVVYLHVDLDEALARARGDRYRPLLGRPDLPELYASRLAVYASVATLTSLTTGRRVEDIALEIVSQLTGTTELDGSRGVLVAPPGGSYRVHVGHGLIRQVGRLLPRLPEARRIVVISGAEAHAVGEQLAVAVADRELVVHQLTVPAGSSQTPVKSLATLGELASRLAELAVHRGDLLLGVGGEEICDVVGFLAATYNRGMPLALVPTTLEAQADSAVGGKCSLDLPEGSNLLGLLHQPVLVVSDVELAAARDGADYSAGLAEIAKHALLADRELLKFLIEYGADLVARERIAVTRAVRRSVEIKADIVTSDEREQGARAQLNYGHTFARAFAAAAPAQPGALGLGLMAAAHLSHRLGWLDETEVESHRAVLQALGLPVQATFTVDQLAWALERDKKYRNGWRFILLRGIGHPVTGAQPTRAQVAGALADLAAS</sequence>
<dbReference type="SUPFAM" id="SSF52540">
    <property type="entry name" value="P-loop containing nucleoside triphosphate hydrolases"/>
    <property type="match status" value="1"/>
</dbReference>
<organism evidence="9 10">
    <name type="scientific">Microlunatus phosphovorus (strain ATCC 700054 / DSM 10555 / JCM 9379 / NBRC 101784 / NCIMB 13414 / VKM Ac-1990 / NM-1)</name>
    <dbReference type="NCBI Taxonomy" id="1032480"/>
    <lineage>
        <taxon>Bacteria</taxon>
        <taxon>Bacillati</taxon>
        <taxon>Actinomycetota</taxon>
        <taxon>Actinomycetes</taxon>
        <taxon>Propionibacteriales</taxon>
        <taxon>Propionibacteriaceae</taxon>
        <taxon>Microlunatus</taxon>
    </lineage>
</organism>
<evidence type="ECO:0000256" key="5">
    <source>
        <dbReference type="ARBA" id="ARBA00023027"/>
    </source>
</evidence>
<dbReference type="GO" id="GO:0009073">
    <property type="term" value="P:aromatic amino acid family biosynthetic process"/>
    <property type="evidence" value="ECO:0007669"/>
    <property type="project" value="UniProtKB-KW"/>
</dbReference>
<dbReference type="GO" id="GO:0003856">
    <property type="term" value="F:3-dehydroquinate synthase activity"/>
    <property type="evidence" value="ECO:0007669"/>
    <property type="project" value="TreeGrafter"/>
</dbReference>
<name>F5XJN7_MICPN</name>
<feature type="binding site" evidence="6">
    <location>
        <begin position="9"/>
        <end position="14"/>
    </location>
    <ligand>
        <name>ATP</name>
        <dbReference type="ChEBI" id="CHEBI:30616"/>
    </ligand>
</feature>
<dbReference type="GO" id="GO:0008652">
    <property type="term" value="P:amino acid biosynthetic process"/>
    <property type="evidence" value="ECO:0007669"/>
    <property type="project" value="UniProtKB-KW"/>
</dbReference>
<comment type="subunit">
    <text evidence="6">Monomer.</text>
</comment>
<evidence type="ECO:0000256" key="1">
    <source>
        <dbReference type="ARBA" id="ARBA00001911"/>
    </source>
</evidence>
<dbReference type="Gene3D" id="3.40.50.1970">
    <property type="match status" value="1"/>
</dbReference>
<dbReference type="Pfam" id="PF01202">
    <property type="entry name" value="SKI"/>
    <property type="match status" value="1"/>
</dbReference>
<evidence type="ECO:0000259" key="7">
    <source>
        <dbReference type="Pfam" id="PF01761"/>
    </source>
</evidence>